<keyword evidence="4" id="KW-0206">Cytoskeleton</keyword>
<dbReference type="Pfam" id="PF04712">
    <property type="entry name" value="Radial_spoke"/>
    <property type="match status" value="1"/>
</dbReference>
<evidence type="ECO:0000313" key="8">
    <source>
        <dbReference type="Proteomes" id="UP000717585"/>
    </source>
</evidence>
<feature type="compositionally biased region" description="Low complexity" evidence="6">
    <location>
        <begin position="30"/>
        <end position="41"/>
    </location>
</feature>
<protein>
    <submittedName>
        <fullName evidence="7">Radial spokehead-like protein</fullName>
    </submittedName>
</protein>
<dbReference type="GO" id="GO:0035082">
    <property type="term" value="P:axoneme assembly"/>
    <property type="evidence" value="ECO:0007669"/>
    <property type="project" value="TreeGrafter"/>
</dbReference>
<comment type="caution">
    <text evidence="7">The sequence shown here is derived from an EMBL/GenBank/DDBJ whole genome shotgun (WGS) entry which is preliminary data.</text>
</comment>
<keyword evidence="8" id="KW-1185">Reference proteome</keyword>
<dbReference type="GO" id="GO:0001534">
    <property type="term" value="C:radial spoke"/>
    <property type="evidence" value="ECO:0007669"/>
    <property type="project" value="InterPro"/>
</dbReference>
<proteinExistence type="predicted"/>
<evidence type="ECO:0000256" key="5">
    <source>
        <dbReference type="ARBA" id="ARBA00023273"/>
    </source>
</evidence>
<evidence type="ECO:0000313" key="7">
    <source>
        <dbReference type="EMBL" id="KAG9397462.1"/>
    </source>
</evidence>
<evidence type="ECO:0000256" key="1">
    <source>
        <dbReference type="ARBA" id="ARBA00004430"/>
    </source>
</evidence>
<feature type="compositionally biased region" description="Acidic residues" evidence="6">
    <location>
        <begin position="315"/>
        <end position="333"/>
    </location>
</feature>
<evidence type="ECO:0000256" key="2">
    <source>
        <dbReference type="ARBA" id="ARBA00022490"/>
    </source>
</evidence>
<keyword evidence="3" id="KW-0969">Cilium</keyword>
<feature type="region of interest" description="Disordered" evidence="6">
    <location>
        <begin position="30"/>
        <end position="75"/>
    </location>
</feature>
<gene>
    <name evidence="7" type="ORF">J8273_0958</name>
</gene>
<feature type="compositionally biased region" description="Acidic residues" evidence="6">
    <location>
        <begin position="54"/>
        <end position="73"/>
    </location>
</feature>
<dbReference type="PANTHER" id="PTHR13159:SF0">
    <property type="entry name" value="RADIAL SPOKE HEAD 6 HOMOLOG A"/>
    <property type="match status" value="1"/>
</dbReference>
<feature type="compositionally biased region" description="Acidic residues" evidence="6">
    <location>
        <begin position="143"/>
        <end position="164"/>
    </location>
</feature>
<evidence type="ECO:0000256" key="4">
    <source>
        <dbReference type="ARBA" id="ARBA00023212"/>
    </source>
</evidence>
<dbReference type="InterPro" id="IPR006802">
    <property type="entry name" value="Radial_spoke"/>
</dbReference>
<evidence type="ECO:0000256" key="6">
    <source>
        <dbReference type="SAM" id="MobiDB-lite"/>
    </source>
</evidence>
<comment type="subcellular location">
    <subcellularLocation>
        <location evidence="1">Cytoplasm</location>
        <location evidence="1">Cytoskeleton</location>
        <location evidence="1">Cilium axoneme</location>
    </subcellularLocation>
</comment>
<sequence>MEELQELVRLVVQLNVESKDDIMSLWNRINNPVEPENAAPVEEPEEAEKKPAEGEENEEEEEQEQPEEEEDPTEVPFDSIMDTLGMLSRHGVHLPETECHRIAVAIHKFVKSKPCSDLRFFGRLEATSNKPYYAYYVLEAKPDDDEPEEEAEEEAAEEEAEPAESESTVPPGPPAKQVGPRTKGLPAADERGTGLNEFAYFVSIDLETWTRLPDLTPLMLCQSRYMAYRLSGDLGRKLPINKGEAGYMRCILARIAFSTVVHPKGMYMTDPEAEPDEPVAPELDEEWLGTEGIDSLDSWVHVRNMIYKNGKVSSFEEEEEEPEEEEDDDEDDPFAAVKRQAAALACWEDPLTAAEEDVFAPRGKRPAALSPVTADGKGMWQMRKLGLVSAARQVVMLKHTVWPGAMVVATNQAKTYACVYIGDGLKRQLLPLPPVPMLMTPVVDMHEQNDPTAEDEAEIRRKREAAEEQEAEED</sequence>
<reference evidence="7" key="1">
    <citation type="submission" date="2021-05" db="EMBL/GenBank/DDBJ databases">
        <title>A free-living protist that lacks canonical eukaryotic 1 DNA replication and segregation systems.</title>
        <authorList>
            <person name="Salas-Leiva D.E."/>
            <person name="Tromer E.C."/>
            <person name="Curtis B.A."/>
            <person name="Jerlstrom-Hultqvist J."/>
            <person name="Kolisko M."/>
            <person name="Yi Z."/>
            <person name="Salas-Leiva J.S."/>
            <person name="Gallot-Lavallee L."/>
            <person name="Kops G.J.P.L."/>
            <person name="Archibald J.M."/>
            <person name="Simpson A.G.B."/>
            <person name="Roger A.J."/>
        </authorList>
    </citation>
    <scope>NUCLEOTIDE SEQUENCE</scope>
    <source>
        <strain evidence="7">BICM</strain>
    </source>
</reference>
<feature type="region of interest" description="Disordered" evidence="6">
    <location>
        <begin position="143"/>
        <end position="190"/>
    </location>
</feature>
<dbReference type="EMBL" id="JAHDYR010000002">
    <property type="protein sequence ID" value="KAG9397462.1"/>
    <property type="molecule type" value="Genomic_DNA"/>
</dbReference>
<feature type="region of interest" description="Disordered" evidence="6">
    <location>
        <begin position="313"/>
        <end position="333"/>
    </location>
</feature>
<name>A0A8J6E6S8_9EUKA</name>
<organism evidence="7 8">
    <name type="scientific">Carpediemonas membranifera</name>
    <dbReference type="NCBI Taxonomy" id="201153"/>
    <lineage>
        <taxon>Eukaryota</taxon>
        <taxon>Metamonada</taxon>
        <taxon>Carpediemonas-like organisms</taxon>
        <taxon>Carpediemonas</taxon>
    </lineage>
</organism>
<keyword evidence="2" id="KW-0963">Cytoplasm</keyword>
<dbReference type="Proteomes" id="UP000717585">
    <property type="component" value="Unassembled WGS sequence"/>
</dbReference>
<dbReference type="GO" id="GO:0060294">
    <property type="term" value="P:cilium movement involved in cell motility"/>
    <property type="evidence" value="ECO:0007669"/>
    <property type="project" value="InterPro"/>
</dbReference>
<dbReference type="PANTHER" id="PTHR13159">
    <property type="entry name" value="RADIAL SPOKEHEAD-RELATED"/>
    <property type="match status" value="1"/>
</dbReference>
<evidence type="ECO:0000256" key="3">
    <source>
        <dbReference type="ARBA" id="ARBA00023069"/>
    </source>
</evidence>
<feature type="region of interest" description="Disordered" evidence="6">
    <location>
        <begin position="447"/>
        <end position="474"/>
    </location>
</feature>
<dbReference type="OrthoDB" id="272202at2759"/>
<accession>A0A8J6E6S8</accession>
<dbReference type="AlphaFoldDB" id="A0A8J6E6S8"/>
<keyword evidence="5" id="KW-0966">Cell projection</keyword>